<accession>G3HF19</accession>
<name>G3HF19_CRIGR</name>
<sequence>MGPTWLGLASKSLQSKASDLSWIDQTPMRQERKVSCKLSCSLPSSLLHSIGSPVCLTTLKTCKTK</sequence>
<gene>
    <name evidence="1" type="ORF">I79_009171</name>
</gene>
<dbReference type="EMBL" id="JH000324">
    <property type="protein sequence ID" value="EGW06773.1"/>
    <property type="molecule type" value="Genomic_DNA"/>
</dbReference>
<dbReference type="Proteomes" id="UP000001075">
    <property type="component" value="Unassembled WGS sequence"/>
</dbReference>
<organism evidence="1 2">
    <name type="scientific">Cricetulus griseus</name>
    <name type="common">Chinese hamster</name>
    <name type="synonym">Cricetulus barabensis griseus</name>
    <dbReference type="NCBI Taxonomy" id="10029"/>
    <lineage>
        <taxon>Eukaryota</taxon>
        <taxon>Metazoa</taxon>
        <taxon>Chordata</taxon>
        <taxon>Craniata</taxon>
        <taxon>Vertebrata</taxon>
        <taxon>Euteleostomi</taxon>
        <taxon>Mammalia</taxon>
        <taxon>Eutheria</taxon>
        <taxon>Euarchontoglires</taxon>
        <taxon>Glires</taxon>
        <taxon>Rodentia</taxon>
        <taxon>Myomorpha</taxon>
        <taxon>Muroidea</taxon>
        <taxon>Cricetidae</taxon>
        <taxon>Cricetinae</taxon>
        <taxon>Cricetulus</taxon>
    </lineage>
</organism>
<dbReference type="AlphaFoldDB" id="G3HF19"/>
<proteinExistence type="predicted"/>
<evidence type="ECO:0000313" key="2">
    <source>
        <dbReference type="Proteomes" id="UP000001075"/>
    </source>
</evidence>
<reference evidence="2" key="1">
    <citation type="journal article" date="2011" name="Nat. Biotechnol.">
        <title>The genomic sequence of the Chinese hamster ovary (CHO)-K1 cell line.</title>
        <authorList>
            <person name="Xu X."/>
            <person name="Nagarajan H."/>
            <person name="Lewis N.E."/>
            <person name="Pan S."/>
            <person name="Cai Z."/>
            <person name="Liu X."/>
            <person name="Chen W."/>
            <person name="Xie M."/>
            <person name="Wang W."/>
            <person name="Hammond S."/>
            <person name="Andersen M.R."/>
            <person name="Neff N."/>
            <person name="Passarelli B."/>
            <person name="Koh W."/>
            <person name="Fan H.C."/>
            <person name="Wang J."/>
            <person name="Gui Y."/>
            <person name="Lee K.H."/>
            <person name="Betenbaugh M.J."/>
            <person name="Quake S.R."/>
            <person name="Famili I."/>
            <person name="Palsson B.O."/>
            <person name="Wang J."/>
        </authorList>
    </citation>
    <scope>NUCLEOTIDE SEQUENCE [LARGE SCALE GENOMIC DNA]</scope>
    <source>
        <strain evidence="2">CHO K1 cell line</strain>
    </source>
</reference>
<protein>
    <submittedName>
        <fullName evidence="1">Uncharacterized protein</fullName>
    </submittedName>
</protein>
<evidence type="ECO:0000313" key="1">
    <source>
        <dbReference type="EMBL" id="EGW06773.1"/>
    </source>
</evidence>
<dbReference type="InParanoid" id="G3HF19"/>